<protein>
    <submittedName>
        <fullName evidence="1">Uncharacterized protein</fullName>
    </submittedName>
</protein>
<organism evidence="1">
    <name type="scientific">bioreactor metagenome</name>
    <dbReference type="NCBI Taxonomy" id="1076179"/>
    <lineage>
        <taxon>unclassified sequences</taxon>
        <taxon>metagenomes</taxon>
        <taxon>ecological metagenomes</taxon>
    </lineage>
</organism>
<comment type="caution">
    <text evidence="1">The sequence shown here is derived from an EMBL/GenBank/DDBJ whole genome shotgun (WGS) entry which is preliminary data.</text>
</comment>
<name>A0A645JW67_9ZZZZ</name>
<evidence type="ECO:0000313" key="1">
    <source>
        <dbReference type="EMBL" id="MPN63914.1"/>
    </source>
</evidence>
<dbReference type="AlphaFoldDB" id="A0A645JW67"/>
<proteinExistence type="predicted"/>
<reference evidence="1" key="1">
    <citation type="submission" date="2019-08" db="EMBL/GenBank/DDBJ databases">
        <authorList>
            <person name="Kucharzyk K."/>
            <person name="Murdoch R.W."/>
            <person name="Higgins S."/>
            <person name="Loffler F."/>
        </authorList>
    </citation>
    <scope>NUCLEOTIDE SEQUENCE</scope>
</reference>
<accession>A0A645JW67</accession>
<sequence length="88" mass="10015">MVLTFPRNIEAAKKVADKPNVAKLTDAQLRGYEWLKTIGEASTREYSVHFDIGYKTAQRHLAAMKELSLVRDNGEDANSPKYKYVVKE</sequence>
<dbReference type="EMBL" id="VSSQ01144038">
    <property type="protein sequence ID" value="MPN63914.1"/>
    <property type="molecule type" value="Genomic_DNA"/>
</dbReference>
<gene>
    <name evidence="1" type="ORF">SDC9_211681</name>
</gene>